<sequence>MVNQQDKTISISNTSTITITGSIISPITKIPNTNFRILTKIHLKDGSTIQRQNNVLISP</sequence>
<comment type="caution">
    <text evidence="1">The sequence shown here is derived from an EMBL/GenBank/DDBJ whole genome shotgun (WGS) entry which is preliminary data.</text>
</comment>
<accession>A0A820NVB9</accession>
<protein>
    <submittedName>
        <fullName evidence="1">Uncharacterized protein</fullName>
    </submittedName>
</protein>
<gene>
    <name evidence="1" type="ORF">KXQ929_LOCUS50529</name>
</gene>
<dbReference type="EMBL" id="CAJOBB010023328">
    <property type="protein sequence ID" value="CAF4392206.1"/>
    <property type="molecule type" value="Genomic_DNA"/>
</dbReference>
<evidence type="ECO:0000313" key="1">
    <source>
        <dbReference type="EMBL" id="CAF4392206.1"/>
    </source>
</evidence>
<name>A0A820NVB9_9BILA</name>
<feature type="non-terminal residue" evidence="1">
    <location>
        <position position="59"/>
    </location>
</feature>
<dbReference type="AlphaFoldDB" id="A0A820NVB9"/>
<dbReference type="Proteomes" id="UP000663868">
    <property type="component" value="Unassembled WGS sequence"/>
</dbReference>
<proteinExistence type="predicted"/>
<evidence type="ECO:0000313" key="2">
    <source>
        <dbReference type="Proteomes" id="UP000663868"/>
    </source>
</evidence>
<organism evidence="1 2">
    <name type="scientific">Adineta steineri</name>
    <dbReference type="NCBI Taxonomy" id="433720"/>
    <lineage>
        <taxon>Eukaryota</taxon>
        <taxon>Metazoa</taxon>
        <taxon>Spiralia</taxon>
        <taxon>Gnathifera</taxon>
        <taxon>Rotifera</taxon>
        <taxon>Eurotatoria</taxon>
        <taxon>Bdelloidea</taxon>
        <taxon>Adinetida</taxon>
        <taxon>Adinetidae</taxon>
        <taxon>Adineta</taxon>
    </lineage>
</organism>
<reference evidence="1" key="1">
    <citation type="submission" date="2021-02" db="EMBL/GenBank/DDBJ databases">
        <authorList>
            <person name="Nowell W R."/>
        </authorList>
    </citation>
    <scope>NUCLEOTIDE SEQUENCE</scope>
</reference>